<keyword evidence="4" id="KW-1185">Reference proteome</keyword>
<dbReference type="Gene3D" id="2.40.50.40">
    <property type="match status" value="1"/>
</dbReference>
<name>A0AAE0PRF8_9TELE</name>
<dbReference type="Gene3D" id="2.60.120.920">
    <property type="match status" value="1"/>
</dbReference>
<dbReference type="Proteomes" id="UP001274896">
    <property type="component" value="Unassembled WGS sequence"/>
</dbReference>
<evidence type="ECO:0000259" key="2">
    <source>
        <dbReference type="SMART" id="SM00589"/>
    </source>
</evidence>
<dbReference type="SUPFAM" id="SSF49899">
    <property type="entry name" value="Concanavalin A-like lectins/glucanases"/>
    <property type="match status" value="1"/>
</dbReference>
<proteinExistence type="predicted"/>
<dbReference type="SMART" id="SM00589">
    <property type="entry name" value="PRY"/>
    <property type="match status" value="1"/>
</dbReference>
<protein>
    <recommendedName>
        <fullName evidence="2">SPRY-associated domain-containing protein</fullName>
    </recommendedName>
</protein>
<dbReference type="SUPFAM" id="SSF54160">
    <property type="entry name" value="Chromo domain-like"/>
    <property type="match status" value="1"/>
</dbReference>
<organism evidence="3 4">
    <name type="scientific">Hemibagrus guttatus</name>
    <dbReference type="NCBI Taxonomy" id="175788"/>
    <lineage>
        <taxon>Eukaryota</taxon>
        <taxon>Metazoa</taxon>
        <taxon>Chordata</taxon>
        <taxon>Craniata</taxon>
        <taxon>Vertebrata</taxon>
        <taxon>Euteleostomi</taxon>
        <taxon>Actinopterygii</taxon>
        <taxon>Neopterygii</taxon>
        <taxon>Teleostei</taxon>
        <taxon>Ostariophysi</taxon>
        <taxon>Siluriformes</taxon>
        <taxon>Bagridae</taxon>
        <taxon>Hemibagrus</taxon>
    </lineage>
</organism>
<evidence type="ECO:0000313" key="4">
    <source>
        <dbReference type="Proteomes" id="UP001274896"/>
    </source>
</evidence>
<evidence type="ECO:0000256" key="1">
    <source>
        <dbReference type="SAM" id="MobiDB-lite"/>
    </source>
</evidence>
<dbReference type="InterPro" id="IPR013320">
    <property type="entry name" value="ConA-like_dom_sf"/>
</dbReference>
<sequence>MDWEGYGPEERLWVDASDILDPSLIEDFHRDHRPGPPHGPGDGFGAEPPEVILEGVALSRLARDPTARGSCRPCFEPLPVSVGSNTDFCYLTLDPNTTHRNLILSEKNRVVRVSGREQKYSDHPERFDS</sequence>
<dbReference type="AlphaFoldDB" id="A0AAE0PRF8"/>
<dbReference type="EMBL" id="JAUCMX010000456">
    <property type="protein sequence ID" value="KAK3505868.1"/>
    <property type="molecule type" value="Genomic_DNA"/>
</dbReference>
<dbReference type="InterPro" id="IPR043136">
    <property type="entry name" value="B30.2/SPRY_sf"/>
</dbReference>
<feature type="region of interest" description="Disordered" evidence="1">
    <location>
        <begin position="27"/>
        <end position="48"/>
    </location>
</feature>
<gene>
    <name evidence="3" type="ORF">QTP70_003722</name>
</gene>
<dbReference type="Pfam" id="PF13765">
    <property type="entry name" value="PRY"/>
    <property type="match status" value="1"/>
</dbReference>
<comment type="caution">
    <text evidence="3">The sequence shown here is derived from an EMBL/GenBank/DDBJ whole genome shotgun (WGS) entry which is preliminary data.</text>
</comment>
<dbReference type="InterPro" id="IPR016197">
    <property type="entry name" value="Chromo-like_dom_sf"/>
</dbReference>
<evidence type="ECO:0000313" key="3">
    <source>
        <dbReference type="EMBL" id="KAK3505868.1"/>
    </source>
</evidence>
<reference evidence="3" key="1">
    <citation type="submission" date="2023-06" db="EMBL/GenBank/DDBJ databases">
        <title>Male Hemibagrus guttatus genome.</title>
        <authorList>
            <person name="Bian C."/>
        </authorList>
    </citation>
    <scope>NUCLEOTIDE SEQUENCE</scope>
    <source>
        <strain evidence="3">Male_cb2023</strain>
        <tissue evidence="3">Muscle</tissue>
    </source>
</reference>
<feature type="domain" description="SPRY-associated" evidence="2">
    <location>
        <begin position="88"/>
        <end position="129"/>
    </location>
</feature>
<dbReference type="InterPro" id="IPR006574">
    <property type="entry name" value="PRY"/>
</dbReference>
<accession>A0AAE0PRF8</accession>